<keyword evidence="1" id="KW-1133">Transmembrane helix</keyword>
<dbReference type="InterPro" id="IPR012902">
    <property type="entry name" value="N_methyl_site"/>
</dbReference>
<dbReference type="NCBIfam" id="TIGR02532">
    <property type="entry name" value="IV_pilin_GFxxxE"/>
    <property type="match status" value="1"/>
</dbReference>
<evidence type="ECO:0008006" key="3">
    <source>
        <dbReference type="Google" id="ProtNLM"/>
    </source>
</evidence>
<dbReference type="AlphaFoldDB" id="A0A382BAE2"/>
<dbReference type="InterPro" id="IPR045584">
    <property type="entry name" value="Pilin-like"/>
</dbReference>
<accession>A0A382BAE2</accession>
<dbReference type="SUPFAM" id="SSF54523">
    <property type="entry name" value="Pili subunits"/>
    <property type="match status" value="1"/>
</dbReference>
<proteinExistence type="predicted"/>
<reference evidence="2" key="1">
    <citation type="submission" date="2018-05" db="EMBL/GenBank/DDBJ databases">
        <authorList>
            <person name="Lanie J.A."/>
            <person name="Ng W.-L."/>
            <person name="Kazmierczak K.M."/>
            <person name="Andrzejewski T.M."/>
            <person name="Davidsen T.M."/>
            <person name="Wayne K.J."/>
            <person name="Tettelin H."/>
            <person name="Glass J.I."/>
            <person name="Rusch D."/>
            <person name="Podicherti R."/>
            <person name="Tsui H.-C.T."/>
            <person name="Winkler M.E."/>
        </authorList>
    </citation>
    <scope>NUCLEOTIDE SEQUENCE</scope>
</reference>
<sequence length="158" mass="17970">MIQYLKNKNGFSMMELVVTLAIVGILMSVSVPSYYNIRIKLQERQAVTNMNIIRETFFQYFYRTHMAGNPHFPSTPDNEEKLMDSDWISTAIDSANSPVTPKHLFSDGKVPTNLNRNPFAYESWADTLSATGEIIYYIKISDVDEDSPAFGKSFTHAI</sequence>
<feature type="transmembrane region" description="Helical" evidence="1">
    <location>
        <begin position="16"/>
        <end position="35"/>
    </location>
</feature>
<dbReference type="EMBL" id="UINC01028917">
    <property type="protein sequence ID" value="SVB10765.1"/>
    <property type="molecule type" value="Genomic_DNA"/>
</dbReference>
<evidence type="ECO:0000256" key="1">
    <source>
        <dbReference type="SAM" id="Phobius"/>
    </source>
</evidence>
<name>A0A382BAE2_9ZZZZ</name>
<evidence type="ECO:0000313" key="2">
    <source>
        <dbReference type="EMBL" id="SVB10765.1"/>
    </source>
</evidence>
<dbReference type="Gene3D" id="3.30.700.10">
    <property type="entry name" value="Glycoprotein, Type 4 Pilin"/>
    <property type="match status" value="1"/>
</dbReference>
<gene>
    <name evidence="2" type="ORF">METZ01_LOCUS163619</name>
</gene>
<dbReference type="Pfam" id="PF07963">
    <property type="entry name" value="N_methyl"/>
    <property type="match status" value="1"/>
</dbReference>
<keyword evidence="1" id="KW-0812">Transmembrane</keyword>
<protein>
    <recommendedName>
        <fullName evidence="3">Type II secretion system protein GspG C-terminal domain-containing protein</fullName>
    </recommendedName>
</protein>
<organism evidence="2">
    <name type="scientific">marine metagenome</name>
    <dbReference type="NCBI Taxonomy" id="408172"/>
    <lineage>
        <taxon>unclassified sequences</taxon>
        <taxon>metagenomes</taxon>
        <taxon>ecological metagenomes</taxon>
    </lineage>
</organism>
<keyword evidence="1" id="KW-0472">Membrane</keyword>